<dbReference type="VEuPathDB" id="FungiDB:MAPG_01639"/>
<feature type="region of interest" description="Disordered" evidence="1">
    <location>
        <begin position="1"/>
        <end position="83"/>
    </location>
</feature>
<gene>
    <name evidence="2" type="ORF">MAPG_01639</name>
</gene>
<proteinExistence type="predicted"/>
<feature type="compositionally biased region" description="Low complexity" evidence="1">
    <location>
        <begin position="256"/>
        <end position="278"/>
    </location>
</feature>
<protein>
    <submittedName>
        <fullName evidence="2">Uncharacterized protein</fullName>
    </submittedName>
</protein>
<evidence type="ECO:0000313" key="2">
    <source>
        <dbReference type="EMBL" id="KLU82567.1"/>
    </source>
</evidence>
<name>A0A0H2TGG0_MAGP6</name>
<evidence type="ECO:0000256" key="1">
    <source>
        <dbReference type="SAM" id="MobiDB-lite"/>
    </source>
</evidence>
<feature type="non-terminal residue" evidence="2">
    <location>
        <position position="278"/>
    </location>
</feature>
<feature type="compositionally biased region" description="Low complexity" evidence="1">
    <location>
        <begin position="1"/>
        <end position="15"/>
    </location>
</feature>
<reference evidence="2" key="2">
    <citation type="submission" date="2011-03" db="EMBL/GenBank/DDBJ databases">
        <title>Annotation of Magnaporthe poae ATCC 64411.</title>
        <authorList>
            <person name="Ma L.-J."/>
            <person name="Dead R."/>
            <person name="Young S.K."/>
            <person name="Zeng Q."/>
            <person name="Gargeya S."/>
            <person name="Fitzgerald M."/>
            <person name="Haas B."/>
            <person name="Abouelleil A."/>
            <person name="Alvarado L."/>
            <person name="Arachchi H.M."/>
            <person name="Berlin A."/>
            <person name="Brown A."/>
            <person name="Chapman S.B."/>
            <person name="Chen Z."/>
            <person name="Dunbar C."/>
            <person name="Freedman E."/>
            <person name="Gearin G."/>
            <person name="Gellesch M."/>
            <person name="Goldberg J."/>
            <person name="Griggs A."/>
            <person name="Gujja S."/>
            <person name="Heiman D."/>
            <person name="Howarth C."/>
            <person name="Larson L."/>
            <person name="Lui A."/>
            <person name="MacDonald P.J.P."/>
            <person name="Mehta T."/>
            <person name="Montmayeur A."/>
            <person name="Murphy C."/>
            <person name="Neiman D."/>
            <person name="Pearson M."/>
            <person name="Priest M."/>
            <person name="Roberts A."/>
            <person name="Saif S."/>
            <person name="Shea T."/>
            <person name="Shenoy N."/>
            <person name="Sisk P."/>
            <person name="Stolte C."/>
            <person name="Sykes S."/>
            <person name="Yandava C."/>
            <person name="Wortman J."/>
            <person name="Nusbaum C."/>
            <person name="Birren B."/>
        </authorList>
    </citation>
    <scope>NUCLEOTIDE SEQUENCE</scope>
    <source>
        <strain evidence="2">ATCC 64411</strain>
    </source>
</reference>
<accession>A0A0H2TGG0</accession>
<reference evidence="2" key="1">
    <citation type="submission" date="2010-05" db="EMBL/GenBank/DDBJ databases">
        <title>The Genome Sequence of Magnaporthe poae strain ATCC 64411.</title>
        <authorList>
            <consortium name="The Broad Institute Genome Sequencing Platform"/>
            <consortium name="Broad Institute Genome Sequencing Center for Infectious Disease"/>
            <person name="Ma L.-J."/>
            <person name="Dead R."/>
            <person name="Young S."/>
            <person name="Zeng Q."/>
            <person name="Koehrsen M."/>
            <person name="Alvarado L."/>
            <person name="Berlin A."/>
            <person name="Chapman S.B."/>
            <person name="Chen Z."/>
            <person name="Freedman E."/>
            <person name="Gellesch M."/>
            <person name="Goldberg J."/>
            <person name="Griggs A."/>
            <person name="Gujja S."/>
            <person name="Heilman E.R."/>
            <person name="Heiman D."/>
            <person name="Hepburn T."/>
            <person name="Howarth C."/>
            <person name="Jen D."/>
            <person name="Larson L."/>
            <person name="Mehta T."/>
            <person name="Neiman D."/>
            <person name="Pearson M."/>
            <person name="Roberts A."/>
            <person name="Saif S."/>
            <person name="Shea T."/>
            <person name="Shenoy N."/>
            <person name="Sisk P."/>
            <person name="Stolte C."/>
            <person name="Sykes S."/>
            <person name="Walk T."/>
            <person name="White J."/>
            <person name="Yandava C."/>
            <person name="Haas B."/>
            <person name="Nusbaum C."/>
            <person name="Birren B."/>
        </authorList>
    </citation>
    <scope>NUCLEOTIDE SEQUENCE</scope>
    <source>
        <strain evidence="2">ATCC 64411</strain>
    </source>
</reference>
<feature type="region of interest" description="Disordered" evidence="1">
    <location>
        <begin position="230"/>
        <end position="278"/>
    </location>
</feature>
<dbReference type="EMBL" id="GL876966">
    <property type="protein sequence ID" value="KLU82567.1"/>
    <property type="molecule type" value="Genomic_DNA"/>
</dbReference>
<organism evidence="2">
    <name type="scientific">Magnaporthiopsis poae (strain ATCC 64411 / 73-15)</name>
    <name type="common">Kentucky bluegrass fungus</name>
    <name type="synonym">Magnaporthe poae</name>
    <dbReference type="NCBI Taxonomy" id="644358"/>
    <lineage>
        <taxon>Eukaryota</taxon>
        <taxon>Fungi</taxon>
        <taxon>Dikarya</taxon>
        <taxon>Ascomycota</taxon>
        <taxon>Pezizomycotina</taxon>
        <taxon>Sordariomycetes</taxon>
        <taxon>Sordariomycetidae</taxon>
        <taxon>Magnaporthales</taxon>
        <taxon>Magnaporthaceae</taxon>
        <taxon>Magnaporthiopsis</taxon>
    </lineage>
</organism>
<sequence>MASNNSSSSISNNSIDTVYPPSFGDSSQVPMAFAGFESGLSPPATSPPTDPSEIKQSPTGSTDPTPSPAFDVTAAGGEGSFGAPWLGSFAAQDPVHNGFAHDPLSLALLDSSFHPHHQQSPRLPGDVTHLVPNALPAQMWPGYPPPSQAFGSPDQQTAAPPTTPNPNGSHESFFHDADQVRVGHANLLSRRWDGTPVYSEDVQFPLAESGQNVQMERRYSIDSQAATVYSAGSPESGLEQKPLSSHDMQRSYSDSTAVATTTAAMSRDSSTLASSSLS</sequence>
<feature type="region of interest" description="Disordered" evidence="1">
    <location>
        <begin position="142"/>
        <end position="173"/>
    </location>
</feature>
<dbReference type="AlphaFoldDB" id="A0A0H2TGG0"/>